<evidence type="ECO:0000259" key="8">
    <source>
        <dbReference type="PROSITE" id="PS50111"/>
    </source>
</evidence>
<evidence type="ECO:0000256" key="3">
    <source>
        <dbReference type="ARBA" id="ARBA00023224"/>
    </source>
</evidence>
<dbReference type="EMBL" id="AP007255">
    <property type="protein sequence ID" value="BAE49356.1"/>
    <property type="molecule type" value="Genomic_DNA"/>
</dbReference>
<feature type="transmembrane region" description="Helical" evidence="7">
    <location>
        <begin position="201"/>
        <end position="224"/>
    </location>
</feature>
<keyword evidence="2" id="KW-0997">Cell inner membrane</keyword>
<dbReference type="GO" id="GO:0005886">
    <property type="term" value="C:plasma membrane"/>
    <property type="evidence" value="ECO:0007669"/>
    <property type="project" value="UniProtKB-SubCell"/>
</dbReference>
<accession>Q2W9W9</accession>
<dbReference type="PANTHER" id="PTHR32089">
    <property type="entry name" value="METHYL-ACCEPTING CHEMOTAXIS PROTEIN MCPB"/>
    <property type="match status" value="1"/>
</dbReference>
<dbReference type="Gene3D" id="6.10.340.10">
    <property type="match status" value="1"/>
</dbReference>
<feature type="domain" description="Methyl-accepting transducer" evidence="8">
    <location>
        <begin position="312"/>
        <end position="555"/>
    </location>
</feature>
<dbReference type="InterPro" id="IPR000727">
    <property type="entry name" value="T_SNARE_dom"/>
</dbReference>
<evidence type="ECO:0000256" key="1">
    <source>
        <dbReference type="ARBA" id="ARBA00004429"/>
    </source>
</evidence>
<keyword evidence="12" id="KW-1185">Reference proteome</keyword>
<dbReference type="PANTHER" id="PTHR32089:SF112">
    <property type="entry name" value="LYSOZYME-LIKE PROTEIN-RELATED"/>
    <property type="match status" value="1"/>
</dbReference>
<keyword evidence="7" id="KW-1133">Transmembrane helix</keyword>
<feature type="coiled-coil region" evidence="6">
    <location>
        <begin position="544"/>
        <end position="571"/>
    </location>
</feature>
<evidence type="ECO:0000256" key="7">
    <source>
        <dbReference type="SAM" id="Phobius"/>
    </source>
</evidence>
<keyword evidence="7" id="KW-0812">Transmembrane</keyword>
<keyword evidence="2" id="KW-1003">Cell membrane</keyword>
<dbReference type="Proteomes" id="UP000007058">
    <property type="component" value="Chromosome"/>
</dbReference>
<proteinExistence type="inferred from homology"/>
<feature type="transmembrane region" description="Helical" evidence="7">
    <location>
        <begin position="20"/>
        <end position="43"/>
    </location>
</feature>
<evidence type="ECO:0000256" key="2">
    <source>
        <dbReference type="ARBA" id="ARBA00022519"/>
    </source>
</evidence>
<dbReference type="SMART" id="SM00304">
    <property type="entry name" value="HAMP"/>
    <property type="match status" value="1"/>
</dbReference>
<dbReference type="KEGG" id="mag:amb0552"/>
<reference evidence="11 12" key="1">
    <citation type="journal article" date="2005" name="DNA Res.">
        <title>Complete genome sequence of the facultative anaerobic magnetotactic bacterium Magnetospirillum sp. strain AMB-1.</title>
        <authorList>
            <person name="Matsunaga T."/>
            <person name="Okamura Y."/>
            <person name="Fukuda Y."/>
            <person name="Wahyudi A.T."/>
            <person name="Murase Y."/>
            <person name="Takeyama H."/>
        </authorList>
    </citation>
    <scope>NUCLEOTIDE SEQUENCE [LARGE SCALE GENOMIC DNA]</scope>
    <source>
        <strain evidence="12">ATCC 700264 / AMB-1</strain>
    </source>
</reference>
<evidence type="ECO:0000313" key="12">
    <source>
        <dbReference type="Proteomes" id="UP000007058"/>
    </source>
</evidence>
<keyword evidence="6" id="KW-0175">Coiled coil</keyword>
<dbReference type="GO" id="GO:0006935">
    <property type="term" value="P:chemotaxis"/>
    <property type="evidence" value="ECO:0007669"/>
    <property type="project" value="InterPro"/>
</dbReference>
<feature type="domain" description="T-SNARE coiled-coil homology" evidence="9">
    <location>
        <begin position="471"/>
        <end position="533"/>
    </location>
</feature>
<dbReference type="STRING" id="342108.amb0552"/>
<dbReference type="InterPro" id="IPR003660">
    <property type="entry name" value="HAMP_dom"/>
</dbReference>
<evidence type="ECO:0000313" key="11">
    <source>
        <dbReference type="EMBL" id="BAE49356.1"/>
    </source>
</evidence>
<comment type="subcellular location">
    <subcellularLocation>
        <location evidence="1">Cell inner membrane</location>
        <topology evidence="1">Multi-pass membrane protein</topology>
    </subcellularLocation>
</comment>
<dbReference type="InterPro" id="IPR004090">
    <property type="entry name" value="Chemotax_Me-accpt_rcpt"/>
</dbReference>
<dbReference type="PRINTS" id="PR00260">
    <property type="entry name" value="CHEMTRNSDUCR"/>
</dbReference>
<gene>
    <name evidence="11" type="ordered locus">amb0552</name>
</gene>
<name>Q2W9W9_PARM1</name>
<dbReference type="GO" id="GO:0004888">
    <property type="term" value="F:transmembrane signaling receptor activity"/>
    <property type="evidence" value="ECO:0007669"/>
    <property type="project" value="InterPro"/>
</dbReference>
<dbReference type="HOGENOM" id="CLU_000445_107_27_5"/>
<evidence type="ECO:0000259" key="10">
    <source>
        <dbReference type="PROSITE" id="PS50885"/>
    </source>
</evidence>
<dbReference type="PROSITE" id="PS50192">
    <property type="entry name" value="T_SNARE"/>
    <property type="match status" value="1"/>
</dbReference>
<dbReference type="Pfam" id="PF00015">
    <property type="entry name" value="MCPsignal"/>
    <property type="match status" value="1"/>
</dbReference>
<keyword evidence="7" id="KW-0472">Membrane</keyword>
<dbReference type="GO" id="GO:0007165">
    <property type="term" value="P:signal transduction"/>
    <property type="evidence" value="ECO:0007669"/>
    <property type="project" value="UniProtKB-KW"/>
</dbReference>
<dbReference type="CDD" id="cd06225">
    <property type="entry name" value="HAMP"/>
    <property type="match status" value="1"/>
</dbReference>
<feature type="domain" description="HAMP" evidence="10">
    <location>
        <begin position="226"/>
        <end position="279"/>
    </location>
</feature>
<dbReference type="SMART" id="SM00283">
    <property type="entry name" value="MA"/>
    <property type="match status" value="1"/>
</dbReference>
<dbReference type="Pfam" id="PF00672">
    <property type="entry name" value="HAMP"/>
    <property type="match status" value="1"/>
</dbReference>
<comment type="similarity">
    <text evidence="4">Belongs to the methyl-accepting chemotaxis (MCP) protein family.</text>
</comment>
<keyword evidence="3 5" id="KW-0807">Transducer</keyword>
<dbReference type="AlphaFoldDB" id="Q2W9W9"/>
<dbReference type="PROSITE" id="PS50111">
    <property type="entry name" value="CHEMOTAXIS_TRANSDUC_2"/>
    <property type="match status" value="1"/>
</dbReference>
<evidence type="ECO:0000259" key="9">
    <source>
        <dbReference type="PROSITE" id="PS50192"/>
    </source>
</evidence>
<sequence>MERMGVSVSHAWQNLRLSSRFMLIVGAGVIILIAGVVLTIARFERTEMERQLRQISANEMTSLHALILNVMAKRPEDSDNIGITVFNNWFDSRNIHYPGKVWSAWGPKVAAHMKEVEPERAPKLPKDDIDREAFETKVAVGRFDGGFYRYSLPIVLGVTDGAKEEVCHACHGGMGMVDGDVIAVLSSTLSTAESEARLNQVLTWLVVGGVIATILAVFGVRTILKRIIADPIEDMTERMEQLARGDTSIGVPALDRKDEVGDIARAVQVFKDNTIAKQQMEVEAQAAAAARDRRMHHLEDLIAAFDKAVTAVLDSVSASAQQMIQTARSMVDSADQALEKANSAARQASDANQNVSTVASAAEELSSSISEIAQQVGMSNQVAVSATKEADSVNTRVQGLAGAADKIGAIVEMITGIAEQTNLLALNATVEAARAGEAGKGFNVVASEVKNLARQTVGATEDIASQVNTIQQETDKTVRAIRGINTTISSMDGITTAIASAIEEQGAATQEIARNIDHAASGTKFVYENINAVTQTIHETDQSAKDVLGAVETLQRQAQTLRAEVDRFLQGIREA</sequence>
<organism evidence="11 12">
    <name type="scientific">Paramagnetospirillum magneticum (strain ATCC 700264 / AMB-1)</name>
    <name type="common">Magnetospirillum magneticum</name>
    <dbReference type="NCBI Taxonomy" id="342108"/>
    <lineage>
        <taxon>Bacteria</taxon>
        <taxon>Pseudomonadati</taxon>
        <taxon>Pseudomonadota</taxon>
        <taxon>Alphaproteobacteria</taxon>
        <taxon>Rhodospirillales</taxon>
        <taxon>Magnetospirillaceae</taxon>
        <taxon>Paramagnetospirillum</taxon>
    </lineage>
</organism>
<evidence type="ECO:0000256" key="4">
    <source>
        <dbReference type="ARBA" id="ARBA00029447"/>
    </source>
</evidence>
<dbReference type="SUPFAM" id="SSF58104">
    <property type="entry name" value="Methyl-accepting chemotaxis protein (MCP) signaling domain"/>
    <property type="match status" value="1"/>
</dbReference>
<dbReference type="Gene3D" id="1.10.287.950">
    <property type="entry name" value="Methyl-accepting chemotaxis protein"/>
    <property type="match status" value="1"/>
</dbReference>
<evidence type="ECO:0000256" key="6">
    <source>
        <dbReference type="SAM" id="Coils"/>
    </source>
</evidence>
<evidence type="ECO:0000256" key="5">
    <source>
        <dbReference type="PROSITE-ProRule" id="PRU00284"/>
    </source>
</evidence>
<dbReference type="PROSITE" id="PS50885">
    <property type="entry name" value="HAMP"/>
    <property type="match status" value="1"/>
</dbReference>
<dbReference type="InterPro" id="IPR004089">
    <property type="entry name" value="MCPsignal_dom"/>
</dbReference>
<protein>
    <submittedName>
        <fullName evidence="11">Methyl-accepting chemotaxis protein</fullName>
    </submittedName>
</protein>